<dbReference type="EMBL" id="CAJPDR010000053">
    <property type="protein sequence ID" value="CAF9912174.1"/>
    <property type="molecule type" value="Genomic_DNA"/>
</dbReference>
<feature type="compositionally biased region" description="Polar residues" evidence="1">
    <location>
        <begin position="24"/>
        <end position="34"/>
    </location>
</feature>
<dbReference type="PANTHER" id="PTHR39465:SF1">
    <property type="entry name" value="DNA LIGASE D 3'-PHOSPHOESTERASE DOMAIN-CONTAINING PROTEIN"/>
    <property type="match status" value="1"/>
</dbReference>
<feature type="region of interest" description="Disordered" evidence="1">
    <location>
        <begin position="271"/>
        <end position="311"/>
    </location>
</feature>
<dbReference type="PANTHER" id="PTHR39465">
    <property type="entry name" value="DNA LIGASE D, 3'-PHOSPHOESTERASE DOMAIN"/>
    <property type="match status" value="1"/>
</dbReference>
<feature type="region of interest" description="Disordered" evidence="1">
    <location>
        <begin position="215"/>
        <end position="237"/>
    </location>
</feature>
<dbReference type="OrthoDB" id="2588098at2759"/>
<name>A0A8H3IFW8_9LECA</name>
<evidence type="ECO:0000313" key="4">
    <source>
        <dbReference type="Proteomes" id="UP000664203"/>
    </source>
</evidence>
<evidence type="ECO:0000313" key="3">
    <source>
        <dbReference type="EMBL" id="CAF9912174.1"/>
    </source>
</evidence>
<reference evidence="3" key="1">
    <citation type="submission" date="2021-03" db="EMBL/GenBank/DDBJ databases">
        <authorList>
            <person name="Tagirdzhanova G."/>
        </authorList>
    </citation>
    <scope>NUCLEOTIDE SEQUENCE</scope>
</reference>
<feature type="compositionally biased region" description="Polar residues" evidence="1">
    <location>
        <begin position="48"/>
        <end position="62"/>
    </location>
</feature>
<protein>
    <recommendedName>
        <fullName evidence="2">DNA ligase D 3'-phosphoesterase domain-containing protein</fullName>
    </recommendedName>
</protein>
<sequence>MRTSSSPEPKDCDHQSTLHKFFTRHTTPPQSLRASISPPPSRARKTIIHSTSYSARQNSSSAHRSEGTKPSLAAVEAEEAQIRNHLEYSSSLISSSAKLSAPLSIRAFEELYKRNQHEHGRHWVIHQHDHPVAGVHYDLRLQISETSSISWAIMYGLPGNVNSRRLNRNATETRVHNVWNHLIESASASTGSLLIWDTGEYEMLPCRENIEQVTDDELSDYSDGDNRPSSNLSDSEKLHAAFRTRKIRIRLHGTRLPSGYTMSIRLLPLENRHEQPAKSSRKRRRKAFAHRSLTQETPATSDPDDDKEMADADPNSLEVFVSTFEREIAEQEDEKVRLTNAYPGATNSIGSIHQRRWYLSMDRYASGFCPIPIENRSEGGRKVWARRREGERLLGFEPFFVLGRELERSVVTGRTADEVMADDGVQGFVGRKGWRPVTE</sequence>
<keyword evidence="4" id="KW-1185">Reference proteome</keyword>
<organism evidence="3 4">
    <name type="scientific">Alectoria fallacina</name>
    <dbReference type="NCBI Taxonomy" id="1903189"/>
    <lineage>
        <taxon>Eukaryota</taxon>
        <taxon>Fungi</taxon>
        <taxon>Dikarya</taxon>
        <taxon>Ascomycota</taxon>
        <taxon>Pezizomycotina</taxon>
        <taxon>Lecanoromycetes</taxon>
        <taxon>OSLEUM clade</taxon>
        <taxon>Lecanoromycetidae</taxon>
        <taxon>Lecanorales</taxon>
        <taxon>Lecanorineae</taxon>
        <taxon>Parmeliaceae</taxon>
        <taxon>Alectoria</taxon>
    </lineage>
</organism>
<comment type="caution">
    <text evidence="3">The sequence shown here is derived from an EMBL/GenBank/DDBJ whole genome shotgun (WGS) entry which is preliminary data.</text>
</comment>
<dbReference type="Pfam" id="PF13298">
    <property type="entry name" value="LigD_N"/>
    <property type="match status" value="1"/>
</dbReference>
<gene>
    <name evidence="3" type="ORF">ALECFALPRED_007895</name>
</gene>
<proteinExistence type="predicted"/>
<dbReference type="InterPro" id="IPR014144">
    <property type="entry name" value="LigD_PE_domain"/>
</dbReference>
<evidence type="ECO:0000256" key="1">
    <source>
        <dbReference type="SAM" id="MobiDB-lite"/>
    </source>
</evidence>
<feature type="region of interest" description="Disordered" evidence="1">
    <location>
        <begin position="1"/>
        <end position="73"/>
    </location>
</feature>
<feature type="compositionally biased region" description="Basic residues" evidence="1">
    <location>
        <begin position="279"/>
        <end position="289"/>
    </location>
</feature>
<evidence type="ECO:0000259" key="2">
    <source>
        <dbReference type="Pfam" id="PF13298"/>
    </source>
</evidence>
<dbReference type="Proteomes" id="UP000664203">
    <property type="component" value="Unassembled WGS sequence"/>
</dbReference>
<feature type="domain" description="DNA ligase D 3'-phosphoesterase" evidence="2">
    <location>
        <begin position="126"/>
        <end position="262"/>
    </location>
</feature>
<accession>A0A8H3IFW8</accession>
<dbReference type="AlphaFoldDB" id="A0A8H3IFW8"/>